<evidence type="ECO:0000313" key="2">
    <source>
        <dbReference type="EMBL" id="PYE83782.1"/>
    </source>
</evidence>
<dbReference type="InterPro" id="IPR036291">
    <property type="entry name" value="NAD(P)-bd_dom_sf"/>
</dbReference>
<dbReference type="PROSITE" id="PS00061">
    <property type="entry name" value="ADH_SHORT"/>
    <property type="match status" value="1"/>
</dbReference>
<dbReference type="AlphaFoldDB" id="A0A318SQ34"/>
<name>A0A318SQ34_9RHOB</name>
<evidence type="ECO:0000313" key="3">
    <source>
        <dbReference type="Proteomes" id="UP000248311"/>
    </source>
</evidence>
<dbReference type="OrthoDB" id="9793325at2"/>
<dbReference type="InterPro" id="IPR020904">
    <property type="entry name" value="Sc_DH/Rdtase_CS"/>
</dbReference>
<dbReference type="Gene3D" id="3.40.50.720">
    <property type="entry name" value="NAD(P)-binding Rossmann-like Domain"/>
    <property type="match status" value="1"/>
</dbReference>
<dbReference type="PANTHER" id="PTHR42879">
    <property type="entry name" value="3-OXOACYL-(ACYL-CARRIER-PROTEIN) REDUCTASE"/>
    <property type="match status" value="1"/>
</dbReference>
<dbReference type="RefSeq" id="WP_110814346.1">
    <property type="nucleotide sequence ID" value="NZ_QJTE01000003.1"/>
</dbReference>
<evidence type="ECO:0000256" key="1">
    <source>
        <dbReference type="ARBA" id="ARBA00006484"/>
    </source>
</evidence>
<organism evidence="2 3">
    <name type="scientific">Pseudoroseicyclus aestuarii</name>
    <dbReference type="NCBI Taxonomy" id="1795041"/>
    <lineage>
        <taxon>Bacteria</taxon>
        <taxon>Pseudomonadati</taxon>
        <taxon>Pseudomonadota</taxon>
        <taxon>Alphaproteobacteria</taxon>
        <taxon>Rhodobacterales</taxon>
        <taxon>Paracoccaceae</taxon>
        <taxon>Pseudoroseicyclus</taxon>
    </lineage>
</organism>
<dbReference type="EMBL" id="QJTE01000003">
    <property type="protein sequence ID" value="PYE83782.1"/>
    <property type="molecule type" value="Genomic_DNA"/>
</dbReference>
<dbReference type="PRINTS" id="PR00081">
    <property type="entry name" value="GDHRDH"/>
</dbReference>
<comment type="similarity">
    <text evidence="1">Belongs to the short-chain dehydrogenases/reductases (SDR) family.</text>
</comment>
<proteinExistence type="inferred from homology"/>
<protein>
    <submittedName>
        <fullName evidence="2">NAD(P)-dependent dehydrogenase (Short-subunit alcohol dehydrogenase family)</fullName>
    </submittedName>
</protein>
<accession>A0A318SQ34</accession>
<dbReference type="SUPFAM" id="SSF51735">
    <property type="entry name" value="NAD(P)-binding Rossmann-fold domains"/>
    <property type="match status" value="1"/>
</dbReference>
<reference evidence="2 3" key="1">
    <citation type="submission" date="2018-06" db="EMBL/GenBank/DDBJ databases">
        <title>Genomic Encyclopedia of Type Strains, Phase III (KMG-III): the genomes of soil and plant-associated and newly described type strains.</title>
        <authorList>
            <person name="Whitman W."/>
        </authorList>
    </citation>
    <scope>NUCLEOTIDE SEQUENCE [LARGE SCALE GENOMIC DNA]</scope>
    <source>
        <strain evidence="2 3">CECT 9025</strain>
    </source>
</reference>
<dbReference type="FunFam" id="3.40.50.720:FF:000084">
    <property type="entry name" value="Short-chain dehydrogenase reductase"/>
    <property type="match status" value="1"/>
</dbReference>
<dbReference type="InterPro" id="IPR002347">
    <property type="entry name" value="SDR_fam"/>
</dbReference>
<dbReference type="PANTHER" id="PTHR42879:SF6">
    <property type="entry name" value="NADPH-DEPENDENT REDUCTASE BACG"/>
    <property type="match status" value="1"/>
</dbReference>
<dbReference type="Proteomes" id="UP000248311">
    <property type="component" value="Unassembled WGS sequence"/>
</dbReference>
<dbReference type="Pfam" id="PF13561">
    <property type="entry name" value="adh_short_C2"/>
    <property type="match status" value="1"/>
</dbReference>
<dbReference type="InterPro" id="IPR050259">
    <property type="entry name" value="SDR"/>
</dbReference>
<sequence>MDLGIKGKRALITGGTGGMGLETAKLLKAEGATIVLSDMDQEALDKAAEELGGVEALIAADLTKPAEFDRLAERMKALGGTDILVHTTGITGAKGDPLEMKDEDWEEAWTIDFMSAVRLSRVLVPQMVDKGWGRCVFVTSENAVQPYPDEMVYNVAKAALLNFVKGVSMPYSAKGVLINAVSPAFIESPMTDGMMEKRAEKSGESKEETIQSFLKEERPFMKQGRRGKVEEVAPVIALLCSDLASFTVGSAYRVDGGSVGAMNI</sequence>
<keyword evidence="3" id="KW-1185">Reference proteome</keyword>
<gene>
    <name evidence="2" type="ORF">DFP88_103142</name>
</gene>
<comment type="caution">
    <text evidence="2">The sequence shown here is derived from an EMBL/GenBank/DDBJ whole genome shotgun (WGS) entry which is preliminary data.</text>
</comment>
<dbReference type="GO" id="GO:0032787">
    <property type="term" value="P:monocarboxylic acid metabolic process"/>
    <property type="evidence" value="ECO:0007669"/>
    <property type="project" value="UniProtKB-ARBA"/>
</dbReference>